<dbReference type="GO" id="GO:0000287">
    <property type="term" value="F:magnesium ion binding"/>
    <property type="evidence" value="ECO:0007669"/>
    <property type="project" value="UniProtKB-UniRule"/>
</dbReference>
<gene>
    <name evidence="5" type="primary">vapC</name>
    <name evidence="7" type="ORF">JI742_04445</name>
</gene>
<comment type="caution">
    <text evidence="7">The sequence shown here is derived from an EMBL/GenBank/DDBJ whole genome shotgun (WGS) entry which is preliminary data.</text>
</comment>
<dbReference type="GO" id="GO:0016787">
    <property type="term" value="F:hydrolase activity"/>
    <property type="evidence" value="ECO:0007669"/>
    <property type="project" value="UniProtKB-KW"/>
</dbReference>
<evidence type="ECO:0000259" key="6">
    <source>
        <dbReference type="Pfam" id="PF01850"/>
    </source>
</evidence>
<dbReference type="InterPro" id="IPR002716">
    <property type="entry name" value="PIN_dom"/>
</dbReference>
<evidence type="ECO:0000256" key="1">
    <source>
        <dbReference type="ARBA" id="ARBA00022649"/>
    </source>
</evidence>
<feature type="domain" description="PIN" evidence="6">
    <location>
        <begin position="7"/>
        <end position="123"/>
    </location>
</feature>
<dbReference type="CDD" id="cd18692">
    <property type="entry name" value="PIN_VapC-like"/>
    <property type="match status" value="1"/>
</dbReference>
<name>A0A9X1BQQ3_9BURK</name>
<dbReference type="InterPro" id="IPR029060">
    <property type="entry name" value="PIN-like_dom_sf"/>
</dbReference>
<evidence type="ECO:0000256" key="3">
    <source>
        <dbReference type="ARBA" id="ARBA00022723"/>
    </source>
</evidence>
<evidence type="ECO:0000256" key="4">
    <source>
        <dbReference type="ARBA" id="ARBA00022801"/>
    </source>
</evidence>
<evidence type="ECO:0000313" key="7">
    <source>
        <dbReference type="EMBL" id="MBL0719134.1"/>
    </source>
</evidence>
<keyword evidence="5" id="KW-0460">Magnesium</keyword>
<dbReference type="RefSeq" id="WP_201824313.1">
    <property type="nucleotide sequence ID" value="NZ_JAERRA010000001.1"/>
</dbReference>
<sequence>MPNASTVFVDTNVLLYAQDPRSPDKQRAASRWLQQCWQTDSGRISTQVLHEFYVNLRRLAPKLALREARAMVARYRLWRPLLVDEATVDLAWEIQDQHPLSYWDALMVAAARQQGCAVMLTEDLQHGLQLGGVRIVDPFREPPGAPA</sequence>
<keyword evidence="4 5" id="KW-0378">Hydrolase</keyword>
<feature type="binding site" evidence="5">
    <location>
        <position position="104"/>
    </location>
    <ligand>
        <name>Mg(2+)</name>
        <dbReference type="ChEBI" id="CHEBI:18420"/>
    </ligand>
</feature>
<dbReference type="AlphaFoldDB" id="A0A9X1BQQ3"/>
<dbReference type="SUPFAM" id="SSF88723">
    <property type="entry name" value="PIN domain-like"/>
    <property type="match status" value="1"/>
</dbReference>
<keyword evidence="8" id="KW-1185">Reference proteome</keyword>
<keyword evidence="5" id="KW-0800">Toxin</keyword>
<comment type="function">
    <text evidence="5">Toxic component of a toxin-antitoxin (TA) system. An RNase.</text>
</comment>
<evidence type="ECO:0000313" key="8">
    <source>
        <dbReference type="Proteomes" id="UP000643207"/>
    </source>
</evidence>
<keyword evidence="1 5" id="KW-1277">Toxin-antitoxin system</keyword>
<proteinExistence type="inferred from homology"/>
<dbReference type="Proteomes" id="UP000643207">
    <property type="component" value="Unassembled WGS sequence"/>
</dbReference>
<evidence type="ECO:0000256" key="2">
    <source>
        <dbReference type="ARBA" id="ARBA00022722"/>
    </source>
</evidence>
<comment type="cofactor">
    <cofactor evidence="5">
        <name>Mg(2+)</name>
        <dbReference type="ChEBI" id="CHEBI:18420"/>
    </cofactor>
</comment>
<protein>
    <recommendedName>
        <fullName evidence="5">Ribonuclease VapC</fullName>
        <shortName evidence="5">RNase VapC</shortName>
        <ecNumber evidence="5">3.1.-.-</ecNumber>
    </recommendedName>
    <alternativeName>
        <fullName evidence="5">Toxin VapC</fullName>
    </alternativeName>
</protein>
<evidence type="ECO:0000256" key="5">
    <source>
        <dbReference type="HAMAP-Rule" id="MF_00265"/>
    </source>
</evidence>
<organism evidence="7 8">
    <name type="scientific">Aquariibacter lacus</name>
    <dbReference type="NCBI Taxonomy" id="2801332"/>
    <lineage>
        <taxon>Bacteria</taxon>
        <taxon>Pseudomonadati</taxon>
        <taxon>Pseudomonadota</taxon>
        <taxon>Betaproteobacteria</taxon>
        <taxon>Burkholderiales</taxon>
        <taxon>Sphaerotilaceae</taxon>
        <taxon>Aquariibacter</taxon>
    </lineage>
</organism>
<dbReference type="Pfam" id="PF01850">
    <property type="entry name" value="PIN"/>
    <property type="match status" value="1"/>
</dbReference>
<dbReference type="GO" id="GO:0090729">
    <property type="term" value="F:toxin activity"/>
    <property type="evidence" value="ECO:0007669"/>
    <property type="project" value="UniProtKB-KW"/>
</dbReference>
<feature type="binding site" evidence="5">
    <location>
        <position position="10"/>
    </location>
    <ligand>
        <name>Mg(2+)</name>
        <dbReference type="ChEBI" id="CHEBI:18420"/>
    </ligand>
</feature>
<dbReference type="InterPro" id="IPR022907">
    <property type="entry name" value="VapC_family"/>
</dbReference>
<dbReference type="GO" id="GO:0004540">
    <property type="term" value="F:RNA nuclease activity"/>
    <property type="evidence" value="ECO:0007669"/>
    <property type="project" value="InterPro"/>
</dbReference>
<keyword evidence="3 5" id="KW-0479">Metal-binding</keyword>
<keyword evidence="2 5" id="KW-0540">Nuclease</keyword>
<dbReference type="EC" id="3.1.-.-" evidence="5"/>
<reference evidence="7 8" key="1">
    <citation type="submission" date="2021-01" db="EMBL/GenBank/DDBJ databases">
        <title>Piscinibacter sp. Jin2 Genome sequencing and assembly.</title>
        <authorList>
            <person name="Kim I."/>
        </authorList>
    </citation>
    <scope>NUCLEOTIDE SEQUENCE [LARGE SCALE GENOMIC DNA]</scope>
    <source>
        <strain evidence="7 8">Jin2</strain>
    </source>
</reference>
<dbReference type="EMBL" id="JAERRA010000001">
    <property type="protein sequence ID" value="MBL0719134.1"/>
    <property type="molecule type" value="Genomic_DNA"/>
</dbReference>
<dbReference type="HAMAP" id="MF_00265">
    <property type="entry name" value="VapC_Nob1"/>
    <property type="match status" value="1"/>
</dbReference>
<accession>A0A9X1BQQ3</accession>
<comment type="similarity">
    <text evidence="5">Belongs to the PINc/VapC protein family.</text>
</comment>
<dbReference type="Gene3D" id="3.40.50.1010">
    <property type="entry name" value="5'-nuclease"/>
    <property type="match status" value="1"/>
</dbReference>